<dbReference type="Pfam" id="PF08877">
    <property type="entry name" value="MepB-like"/>
    <property type="match status" value="1"/>
</dbReference>
<dbReference type="InterPro" id="IPR038231">
    <property type="entry name" value="MepB-like_sf"/>
</dbReference>
<dbReference type="Proteomes" id="UP000236454">
    <property type="component" value="Unassembled WGS sequence"/>
</dbReference>
<reference evidence="1 2" key="1">
    <citation type="submission" date="2016-10" db="EMBL/GenBank/DDBJ databases">
        <authorList>
            <person name="de Groot N.N."/>
        </authorList>
    </citation>
    <scope>NUCLEOTIDE SEQUENCE [LARGE SCALE GENOMIC DNA]</scope>
    <source>
        <strain evidence="1 2">CGMCC 1.7005</strain>
    </source>
</reference>
<sequence length="138" mass="16312">MISSFKLIFNNLNNYVEETESKEYWSSRFEVNQTHFLGRKSKKTPTKKGEFVTLWKRVQGKTHPFEQKDKLDFVVILNQEESGYFLFSKSVLTEKGIIQSSGTKGKCGFRLYFPHEKELNKQASKTQLWQKDYYHSLP</sequence>
<dbReference type="InterPro" id="IPR011235">
    <property type="entry name" value="MepB-like"/>
</dbReference>
<evidence type="ECO:0008006" key="3">
    <source>
        <dbReference type="Google" id="ProtNLM"/>
    </source>
</evidence>
<evidence type="ECO:0000313" key="1">
    <source>
        <dbReference type="EMBL" id="SFT54282.1"/>
    </source>
</evidence>
<dbReference type="OrthoDB" id="4954833at2"/>
<dbReference type="Gene3D" id="3.40.1350.140">
    <property type="entry name" value="MepB-like"/>
    <property type="match status" value="1"/>
</dbReference>
<dbReference type="RefSeq" id="WP_090247406.1">
    <property type="nucleotide sequence ID" value="NZ_FPAS01000001.1"/>
</dbReference>
<dbReference type="EMBL" id="FPAS01000001">
    <property type="protein sequence ID" value="SFT54282.1"/>
    <property type="molecule type" value="Genomic_DNA"/>
</dbReference>
<name>A0A1I6YUZ1_9FLAO</name>
<organism evidence="1 2">
    <name type="scientific">Lishizhenia tianjinensis</name>
    <dbReference type="NCBI Taxonomy" id="477690"/>
    <lineage>
        <taxon>Bacteria</taxon>
        <taxon>Pseudomonadati</taxon>
        <taxon>Bacteroidota</taxon>
        <taxon>Flavobacteriia</taxon>
        <taxon>Flavobacteriales</taxon>
        <taxon>Crocinitomicaceae</taxon>
        <taxon>Lishizhenia</taxon>
    </lineage>
</organism>
<keyword evidence="2" id="KW-1185">Reference proteome</keyword>
<proteinExistence type="predicted"/>
<accession>A0A1I6YUZ1</accession>
<protein>
    <recommendedName>
        <fullName evidence="3">MepB protein</fullName>
    </recommendedName>
</protein>
<gene>
    <name evidence="1" type="ORF">SAMN05216474_1205</name>
</gene>
<dbReference type="STRING" id="477690.SAMN05216474_1205"/>
<evidence type="ECO:0000313" key="2">
    <source>
        <dbReference type="Proteomes" id="UP000236454"/>
    </source>
</evidence>
<dbReference type="AlphaFoldDB" id="A0A1I6YUZ1"/>